<evidence type="ECO:0000313" key="3">
    <source>
        <dbReference type="Proteomes" id="UP000887023"/>
    </source>
</evidence>
<feature type="transmembrane region" description="Helical" evidence="1">
    <location>
        <begin position="12"/>
        <end position="36"/>
    </location>
</feature>
<evidence type="ECO:0000256" key="1">
    <source>
        <dbReference type="SAM" id="Phobius"/>
    </source>
</evidence>
<feature type="transmembrane region" description="Helical" evidence="1">
    <location>
        <begin position="149"/>
        <end position="169"/>
    </location>
</feature>
<name>A0ABX8S582_9ACTN</name>
<keyword evidence="3" id="KW-1185">Reference proteome</keyword>
<evidence type="ECO:0008006" key="4">
    <source>
        <dbReference type="Google" id="ProtNLM"/>
    </source>
</evidence>
<protein>
    <recommendedName>
        <fullName evidence="4">Histidine kinase</fullName>
    </recommendedName>
</protein>
<dbReference type="EMBL" id="CP079105">
    <property type="protein sequence ID" value="QXQ12611.1"/>
    <property type="molecule type" value="Genomic_DNA"/>
</dbReference>
<keyword evidence="1" id="KW-1133">Transmembrane helix</keyword>
<proteinExistence type="predicted"/>
<reference evidence="2" key="1">
    <citation type="submission" date="2021-07" db="EMBL/GenBank/DDBJ databases">
        <title>Candidatus Kaistella beijingensis sp. nov. isolated from a municipal wastewater treatment plant is involved in sludge foaming.</title>
        <authorList>
            <person name="Song Y."/>
            <person name="Liu S.-J."/>
        </authorList>
    </citation>
    <scope>NUCLEOTIDE SEQUENCE</scope>
    <source>
        <strain evidence="2">DSM 43998</strain>
    </source>
</reference>
<dbReference type="Proteomes" id="UP000887023">
    <property type="component" value="Chromosome"/>
</dbReference>
<feature type="transmembrane region" description="Helical" evidence="1">
    <location>
        <begin position="99"/>
        <end position="117"/>
    </location>
</feature>
<sequence>MHRAPDRPGVGTLIGLDGWLGLVLLSLLEAIVLLLATRDVGTTGGTPAMILGYVLIALAGCAVVLPSGDPLPARYTAGVAAIGPVAIFLSTRTPPDRPLTVIAAPIASGLVLGLLSVRGRAGPAWASAVAIVSVTVLVGWSAGLPSASVAGAIGPVGTVGALTVFAAIIRPTQRSLYELRVETTTVAVANAAMRARLEERDRQLARLDRAARLMLERIAAGKLLDDTDRIQCRLLEAELRDGLRAPNLAIGELAAAAREARGRGVEVLLLDDGGFAAVSPQVRDVVVSTAAWELDAVGAGSVTVRVLPAGRRIVASVLVAEPGQDRRTEIDGEGLVQTTVDVYEYG</sequence>
<feature type="transmembrane region" description="Helical" evidence="1">
    <location>
        <begin position="124"/>
        <end position="143"/>
    </location>
</feature>
<keyword evidence="1" id="KW-0472">Membrane</keyword>
<organism evidence="2 3">
    <name type="scientific">Skermania pinensis</name>
    <dbReference type="NCBI Taxonomy" id="39122"/>
    <lineage>
        <taxon>Bacteria</taxon>
        <taxon>Bacillati</taxon>
        <taxon>Actinomycetota</taxon>
        <taxon>Actinomycetes</taxon>
        <taxon>Mycobacteriales</taxon>
        <taxon>Gordoniaceae</taxon>
        <taxon>Skermania</taxon>
    </lineage>
</organism>
<evidence type="ECO:0000313" key="2">
    <source>
        <dbReference type="EMBL" id="QXQ12611.1"/>
    </source>
</evidence>
<feature type="transmembrane region" description="Helical" evidence="1">
    <location>
        <begin position="48"/>
        <end position="68"/>
    </location>
</feature>
<dbReference type="RefSeq" id="WP_066470803.1">
    <property type="nucleotide sequence ID" value="NZ_CBCRUZ010000017.1"/>
</dbReference>
<gene>
    <name evidence="2" type="ORF">KV203_11615</name>
</gene>
<accession>A0ABX8S582</accession>
<keyword evidence="1" id="KW-0812">Transmembrane</keyword>